<dbReference type="EMBL" id="JAZGQO010000002">
    <property type="protein sequence ID" value="KAK6191252.1"/>
    <property type="molecule type" value="Genomic_DNA"/>
</dbReference>
<sequence>MVSPTALVGMYEPINFGTIVACQLHNFSDASEKGYGMVAYIRLVNEDGRIHCNIIMGKSRVSPLKMKTIPRMELTAAMISVRMHHMILKELDMSVDDACFWTDSMSVLRYLANEKTRFHTFVANRLTVIHEGTELQQWRYVETNQNPADDASRGLLVGNELRSRRWLAGPDFLWKEESSWPQIKIDEDLPEDDPEIKKKTIVIASTVETSHVLNKLLTTLSSWTKLRTVLGWVLLFVDKLKMSIKQTLPTGKRRLFKDKPLPLPHEYFVKGERTLILHVQKNHFEEEIDSLKKRLLNGEEALNKGKI</sequence>
<accession>A0AAN8Q828</accession>
<evidence type="ECO:0000313" key="2">
    <source>
        <dbReference type="Proteomes" id="UP001347796"/>
    </source>
</evidence>
<dbReference type="AlphaFoldDB" id="A0AAN8Q828"/>
<evidence type="ECO:0000313" key="1">
    <source>
        <dbReference type="EMBL" id="KAK6191252.1"/>
    </source>
</evidence>
<organism evidence="1 2">
    <name type="scientific">Patella caerulea</name>
    <name type="common">Rayed Mediterranean limpet</name>
    <dbReference type="NCBI Taxonomy" id="87958"/>
    <lineage>
        <taxon>Eukaryota</taxon>
        <taxon>Metazoa</taxon>
        <taxon>Spiralia</taxon>
        <taxon>Lophotrochozoa</taxon>
        <taxon>Mollusca</taxon>
        <taxon>Gastropoda</taxon>
        <taxon>Patellogastropoda</taxon>
        <taxon>Patelloidea</taxon>
        <taxon>Patellidae</taxon>
        <taxon>Patella</taxon>
    </lineage>
</organism>
<dbReference type="Proteomes" id="UP001347796">
    <property type="component" value="Unassembled WGS sequence"/>
</dbReference>
<keyword evidence="2" id="KW-1185">Reference proteome</keyword>
<gene>
    <name evidence="1" type="ORF">SNE40_002987</name>
</gene>
<proteinExistence type="predicted"/>
<dbReference type="PANTHER" id="PTHR47331">
    <property type="entry name" value="PHD-TYPE DOMAIN-CONTAINING PROTEIN"/>
    <property type="match status" value="1"/>
</dbReference>
<reference evidence="1 2" key="1">
    <citation type="submission" date="2024-01" db="EMBL/GenBank/DDBJ databases">
        <title>The genome of the rayed Mediterranean limpet Patella caerulea (Linnaeus, 1758).</title>
        <authorList>
            <person name="Anh-Thu Weber A."/>
            <person name="Halstead-Nussloch G."/>
        </authorList>
    </citation>
    <scope>NUCLEOTIDE SEQUENCE [LARGE SCALE GENOMIC DNA]</scope>
    <source>
        <strain evidence="1">AATW-2023a</strain>
        <tissue evidence="1">Whole specimen</tissue>
    </source>
</reference>
<protein>
    <submittedName>
        <fullName evidence="1">Uncharacterized protein</fullName>
    </submittedName>
</protein>
<name>A0AAN8Q828_PATCE</name>
<dbReference type="PANTHER" id="PTHR47331:SF1">
    <property type="entry name" value="GAG-LIKE PROTEIN"/>
    <property type="match status" value="1"/>
</dbReference>
<dbReference type="Pfam" id="PF05380">
    <property type="entry name" value="Peptidase_A17"/>
    <property type="match status" value="1"/>
</dbReference>
<dbReference type="InterPro" id="IPR008042">
    <property type="entry name" value="Retrotrans_Pao"/>
</dbReference>
<comment type="caution">
    <text evidence="1">The sequence shown here is derived from an EMBL/GenBank/DDBJ whole genome shotgun (WGS) entry which is preliminary data.</text>
</comment>